<reference evidence="2" key="1">
    <citation type="submission" date="2021-02" db="EMBL/GenBank/DDBJ databases">
        <authorList>
            <person name="Nowell W R."/>
        </authorList>
    </citation>
    <scope>NUCLEOTIDE SEQUENCE</scope>
</reference>
<dbReference type="SUPFAM" id="SSF81321">
    <property type="entry name" value="Family A G protein-coupled receptor-like"/>
    <property type="match status" value="1"/>
</dbReference>
<proteinExistence type="predicted"/>
<feature type="transmembrane region" description="Helical" evidence="1">
    <location>
        <begin position="16"/>
        <end position="36"/>
    </location>
</feature>
<keyword evidence="1" id="KW-0812">Transmembrane</keyword>
<organism evidence="2 4">
    <name type="scientific">Adineta ricciae</name>
    <name type="common">Rotifer</name>
    <dbReference type="NCBI Taxonomy" id="249248"/>
    <lineage>
        <taxon>Eukaryota</taxon>
        <taxon>Metazoa</taxon>
        <taxon>Spiralia</taxon>
        <taxon>Gnathifera</taxon>
        <taxon>Rotifera</taxon>
        <taxon>Eurotatoria</taxon>
        <taxon>Bdelloidea</taxon>
        <taxon>Adinetida</taxon>
        <taxon>Adinetidae</taxon>
        <taxon>Adineta</taxon>
    </lineage>
</organism>
<sequence length="330" mass="38102">MNIASIQALTNNISYYAPYCILVLGNVSCICNFITFTVKQLRHNSCGWYFLMSALFDFLYINFGLFTKLSSEQYGSTLQNTNLAWCRIRVFLTWTLPCFATSYLVLASLDRCLSTSTITRLRSFSQVKIARRITPIPVLLYSLTTCHQFFYYDLRPTCSPLPGTYAFFLSMYSIIWTSLIPQGCMLSFGILTYLNIRKSRLRLIHPVAERTNEPKRSRMDTQMIRITLIQVLCSSILLNIRTAYYSYTVLSTSIAKSSERRAMESLLLQISSFVFYLNFSKGFFVNTLSSKLFRRVFKQQLIAFCHRITCGKFHMAFKDERQANPTKVAS</sequence>
<dbReference type="OrthoDB" id="9997590at2759"/>
<evidence type="ECO:0008006" key="5">
    <source>
        <dbReference type="Google" id="ProtNLM"/>
    </source>
</evidence>
<feature type="transmembrane region" description="Helical" evidence="1">
    <location>
        <begin position="87"/>
        <end position="109"/>
    </location>
</feature>
<name>A0A814IWX5_ADIRI</name>
<dbReference type="EMBL" id="CAJNOR010000896">
    <property type="protein sequence ID" value="CAF1031589.1"/>
    <property type="molecule type" value="Genomic_DNA"/>
</dbReference>
<dbReference type="Gene3D" id="1.20.1070.10">
    <property type="entry name" value="Rhodopsin 7-helix transmembrane proteins"/>
    <property type="match status" value="1"/>
</dbReference>
<keyword evidence="1" id="KW-0472">Membrane</keyword>
<evidence type="ECO:0000256" key="1">
    <source>
        <dbReference type="SAM" id="Phobius"/>
    </source>
</evidence>
<protein>
    <recommendedName>
        <fullName evidence="5">G-protein coupled receptors family 1 profile domain-containing protein</fullName>
    </recommendedName>
</protein>
<gene>
    <name evidence="3" type="ORF">EDS130_LOCUS23253</name>
    <name evidence="2" type="ORF">XAT740_LOCUS14778</name>
</gene>
<dbReference type="Proteomes" id="UP000663828">
    <property type="component" value="Unassembled WGS sequence"/>
</dbReference>
<evidence type="ECO:0000313" key="2">
    <source>
        <dbReference type="EMBL" id="CAF1031589.1"/>
    </source>
</evidence>
<feature type="transmembrane region" description="Helical" evidence="1">
    <location>
        <begin position="171"/>
        <end position="194"/>
    </location>
</feature>
<keyword evidence="1" id="KW-1133">Transmembrane helix</keyword>
<feature type="transmembrane region" description="Helical" evidence="1">
    <location>
        <begin position="267"/>
        <end position="288"/>
    </location>
</feature>
<dbReference type="Proteomes" id="UP000663852">
    <property type="component" value="Unassembled WGS sequence"/>
</dbReference>
<evidence type="ECO:0000313" key="4">
    <source>
        <dbReference type="Proteomes" id="UP000663828"/>
    </source>
</evidence>
<keyword evidence="4" id="KW-1185">Reference proteome</keyword>
<evidence type="ECO:0000313" key="3">
    <source>
        <dbReference type="EMBL" id="CAF1163076.1"/>
    </source>
</evidence>
<dbReference type="AlphaFoldDB" id="A0A814IWX5"/>
<comment type="caution">
    <text evidence="2">The sequence shown here is derived from an EMBL/GenBank/DDBJ whole genome shotgun (WGS) entry which is preliminary data.</text>
</comment>
<dbReference type="EMBL" id="CAJNOJ010000126">
    <property type="protein sequence ID" value="CAF1163076.1"/>
    <property type="molecule type" value="Genomic_DNA"/>
</dbReference>
<accession>A0A814IWX5</accession>
<feature type="transmembrane region" description="Helical" evidence="1">
    <location>
        <begin position="129"/>
        <end position="151"/>
    </location>
</feature>
<feature type="transmembrane region" description="Helical" evidence="1">
    <location>
        <begin position="226"/>
        <end position="247"/>
    </location>
</feature>
<feature type="transmembrane region" description="Helical" evidence="1">
    <location>
        <begin position="48"/>
        <end position="67"/>
    </location>
</feature>